<organism evidence="12 13">
    <name type="scientific">Rhodovibrio sodomensis</name>
    <dbReference type="NCBI Taxonomy" id="1088"/>
    <lineage>
        <taxon>Bacteria</taxon>
        <taxon>Pseudomonadati</taxon>
        <taxon>Pseudomonadota</taxon>
        <taxon>Alphaproteobacteria</taxon>
        <taxon>Rhodospirillales</taxon>
        <taxon>Rhodovibrionaceae</taxon>
        <taxon>Rhodovibrio</taxon>
    </lineage>
</organism>
<keyword evidence="13" id="KW-1185">Reference proteome</keyword>
<dbReference type="PANTHER" id="PTHR30614:SF20">
    <property type="entry name" value="GLUTAMINE TRANSPORT SYSTEM PERMEASE PROTEIN GLNP"/>
    <property type="match status" value="1"/>
</dbReference>
<dbReference type="Gene3D" id="1.10.3720.10">
    <property type="entry name" value="MetI-like"/>
    <property type="match status" value="1"/>
</dbReference>
<dbReference type="InterPro" id="IPR035906">
    <property type="entry name" value="MetI-like_sf"/>
</dbReference>
<keyword evidence="8 10" id="KW-1133">Transmembrane helix</keyword>
<comment type="caution">
    <text evidence="12">The sequence shown here is derived from an EMBL/GenBank/DDBJ whole genome shotgun (WGS) entry which is preliminary data.</text>
</comment>
<keyword evidence="7" id="KW-0029">Amino-acid transport</keyword>
<dbReference type="EMBL" id="NRRL01000102">
    <property type="protein sequence ID" value="MBK1670584.1"/>
    <property type="molecule type" value="Genomic_DNA"/>
</dbReference>
<feature type="domain" description="ABC transmembrane type-1" evidence="11">
    <location>
        <begin position="25"/>
        <end position="219"/>
    </location>
</feature>
<evidence type="ECO:0000256" key="6">
    <source>
        <dbReference type="ARBA" id="ARBA00022692"/>
    </source>
</evidence>
<keyword evidence="4 10" id="KW-0813">Transport</keyword>
<evidence type="ECO:0000256" key="8">
    <source>
        <dbReference type="ARBA" id="ARBA00022989"/>
    </source>
</evidence>
<dbReference type="PROSITE" id="PS50928">
    <property type="entry name" value="ABC_TM1"/>
    <property type="match status" value="1"/>
</dbReference>
<proteinExistence type="inferred from homology"/>
<evidence type="ECO:0000313" key="13">
    <source>
        <dbReference type="Proteomes" id="UP001296873"/>
    </source>
</evidence>
<evidence type="ECO:0000256" key="9">
    <source>
        <dbReference type="ARBA" id="ARBA00023136"/>
    </source>
</evidence>
<dbReference type="Pfam" id="PF00528">
    <property type="entry name" value="BPD_transp_1"/>
    <property type="match status" value="1"/>
</dbReference>
<dbReference type="PANTHER" id="PTHR30614">
    <property type="entry name" value="MEMBRANE COMPONENT OF AMINO ACID ABC TRANSPORTER"/>
    <property type="match status" value="1"/>
</dbReference>
<keyword evidence="9 10" id="KW-0472">Membrane</keyword>
<evidence type="ECO:0000256" key="5">
    <source>
        <dbReference type="ARBA" id="ARBA00022475"/>
    </source>
</evidence>
<protein>
    <submittedName>
        <fullName evidence="12">Amino acid ABC transporter permease</fullName>
    </submittedName>
</protein>
<evidence type="ECO:0000256" key="2">
    <source>
        <dbReference type="ARBA" id="ARBA00004429"/>
    </source>
</evidence>
<comment type="similarity">
    <text evidence="3">Belongs to the binding-protein-dependent transport system permease family. HisMQ subfamily.</text>
</comment>
<keyword evidence="6 10" id="KW-0812">Transmembrane</keyword>
<comment type="subcellular location">
    <subcellularLocation>
        <location evidence="2">Cell inner membrane</location>
        <topology evidence="2">Multi-pass membrane protein</topology>
    </subcellularLocation>
    <subcellularLocation>
        <location evidence="10">Cell membrane</location>
        <topology evidence="10">Multi-pass membrane protein</topology>
    </subcellularLocation>
</comment>
<dbReference type="Proteomes" id="UP001296873">
    <property type="component" value="Unassembled WGS sequence"/>
</dbReference>
<dbReference type="SUPFAM" id="SSF161098">
    <property type="entry name" value="MetI-like"/>
    <property type="match status" value="1"/>
</dbReference>
<name>A0ABS1DJD6_9PROT</name>
<dbReference type="InterPro" id="IPR010065">
    <property type="entry name" value="AA_ABC_transptr_permease_3TM"/>
</dbReference>
<evidence type="ECO:0000259" key="11">
    <source>
        <dbReference type="PROSITE" id="PS50928"/>
    </source>
</evidence>
<dbReference type="CDD" id="cd06261">
    <property type="entry name" value="TM_PBP2"/>
    <property type="match status" value="1"/>
</dbReference>
<dbReference type="RefSeq" id="WP_200342988.1">
    <property type="nucleotide sequence ID" value="NZ_NRRL01000102.1"/>
</dbReference>
<dbReference type="InterPro" id="IPR000515">
    <property type="entry name" value="MetI-like"/>
</dbReference>
<evidence type="ECO:0000256" key="1">
    <source>
        <dbReference type="ARBA" id="ARBA00003159"/>
    </source>
</evidence>
<feature type="transmembrane region" description="Helical" evidence="10">
    <location>
        <begin position="29"/>
        <end position="49"/>
    </location>
</feature>
<evidence type="ECO:0000256" key="7">
    <source>
        <dbReference type="ARBA" id="ARBA00022970"/>
    </source>
</evidence>
<evidence type="ECO:0000256" key="4">
    <source>
        <dbReference type="ARBA" id="ARBA00022448"/>
    </source>
</evidence>
<keyword evidence="5" id="KW-1003">Cell membrane</keyword>
<reference evidence="12 13" key="1">
    <citation type="journal article" date="2020" name="Microorganisms">
        <title>Osmotic Adaptation and Compatible Solute Biosynthesis of Phototrophic Bacteria as Revealed from Genome Analyses.</title>
        <authorList>
            <person name="Imhoff J.F."/>
            <person name="Rahn T."/>
            <person name="Kunzel S."/>
            <person name="Keller A."/>
            <person name="Neulinger S.C."/>
        </authorList>
    </citation>
    <scope>NUCLEOTIDE SEQUENCE [LARGE SCALE GENOMIC DNA]</scope>
    <source>
        <strain evidence="12 13">DSM 9895</strain>
    </source>
</reference>
<evidence type="ECO:0000256" key="10">
    <source>
        <dbReference type="RuleBase" id="RU363032"/>
    </source>
</evidence>
<gene>
    <name evidence="12" type="ORF">CKO28_21420</name>
</gene>
<sequence>MFDWLLDVYNYRVVADYASTFAFGIWRTVWISTVSLLAALVLGTGIALMRRSRRRLARWPATVYVEALRGTPLLVQIYLVYYGLPEIPLLGRRLDELEGGVLALSVHTAAYMAEIIRAGIGSVPEGQAEGARSVGMTRWQTLRYVVLPQAFANATPPIIGQTAVLIKDSSLLSIIAVFETMSAGLRLMSDRYMPNEAFLTSAACFLAIYAVMLGVSNFAQRRLGGAT</sequence>
<dbReference type="NCBIfam" id="TIGR01726">
    <property type="entry name" value="HEQRo_perm_3TM"/>
    <property type="match status" value="1"/>
</dbReference>
<evidence type="ECO:0000256" key="3">
    <source>
        <dbReference type="ARBA" id="ARBA00010072"/>
    </source>
</evidence>
<comment type="function">
    <text evidence="1">Part of the binding-protein-dependent transport system for glutamine; probably responsible for the translocation of the substrate across the membrane.</text>
</comment>
<evidence type="ECO:0000313" key="12">
    <source>
        <dbReference type="EMBL" id="MBK1670584.1"/>
    </source>
</evidence>
<dbReference type="InterPro" id="IPR043429">
    <property type="entry name" value="ArtM/GltK/GlnP/TcyL/YhdX-like"/>
</dbReference>
<feature type="transmembrane region" description="Helical" evidence="10">
    <location>
        <begin position="197"/>
        <end position="219"/>
    </location>
</feature>
<accession>A0ABS1DJD6</accession>